<evidence type="ECO:0000256" key="6">
    <source>
        <dbReference type="ARBA" id="ARBA00023180"/>
    </source>
</evidence>
<accession>A0ABM1MC23</accession>
<proteinExistence type="inferred from homology"/>
<dbReference type="PANTHER" id="PTHR11802">
    <property type="entry name" value="SERINE PROTEASE FAMILY S10 SERINE CARBOXYPEPTIDASE"/>
    <property type="match status" value="1"/>
</dbReference>
<evidence type="ECO:0000256" key="4">
    <source>
        <dbReference type="ARBA" id="ARBA00022729"/>
    </source>
</evidence>
<dbReference type="SUPFAM" id="SSF53474">
    <property type="entry name" value="alpha/beta-Hydrolases"/>
    <property type="match status" value="1"/>
</dbReference>
<dbReference type="RefSeq" id="XP_017772123.1">
    <property type="nucleotide sequence ID" value="XM_017916634.1"/>
</dbReference>
<dbReference type="Pfam" id="PF00450">
    <property type="entry name" value="Peptidase_S10"/>
    <property type="match status" value="1"/>
</dbReference>
<keyword evidence="3 7" id="KW-0645">Protease</keyword>
<feature type="chain" id="PRO_5045317125" description="Carboxypeptidase" evidence="8">
    <location>
        <begin position="16"/>
        <end position="427"/>
    </location>
</feature>
<protein>
    <recommendedName>
        <fullName evidence="7">Carboxypeptidase</fullName>
        <ecNumber evidence="7">3.4.16.-</ecNumber>
    </recommendedName>
</protein>
<dbReference type="EC" id="3.4.16.-" evidence="7"/>
<gene>
    <name evidence="10" type="primary">LOC108559376</name>
</gene>
<dbReference type="PROSITE" id="PS00131">
    <property type="entry name" value="CARBOXYPEPT_SER_SER"/>
    <property type="match status" value="1"/>
</dbReference>
<dbReference type="InterPro" id="IPR001563">
    <property type="entry name" value="Peptidase_S10"/>
</dbReference>
<evidence type="ECO:0000313" key="9">
    <source>
        <dbReference type="Proteomes" id="UP000695000"/>
    </source>
</evidence>
<dbReference type="Gene3D" id="3.40.50.1820">
    <property type="entry name" value="alpha/beta hydrolase"/>
    <property type="match status" value="1"/>
</dbReference>
<keyword evidence="6" id="KW-0325">Glycoprotein</keyword>
<evidence type="ECO:0000256" key="7">
    <source>
        <dbReference type="RuleBase" id="RU361156"/>
    </source>
</evidence>
<dbReference type="GeneID" id="108559376"/>
<reference evidence="10" key="1">
    <citation type="submission" date="2025-08" db="UniProtKB">
        <authorList>
            <consortium name="RefSeq"/>
        </authorList>
    </citation>
    <scope>IDENTIFICATION</scope>
    <source>
        <tissue evidence="10">Whole Larva</tissue>
    </source>
</reference>
<dbReference type="InterPro" id="IPR018202">
    <property type="entry name" value="Ser_caboxypep_ser_AS"/>
</dbReference>
<dbReference type="InterPro" id="IPR029058">
    <property type="entry name" value="AB_hydrolase_fold"/>
</dbReference>
<evidence type="ECO:0000313" key="10">
    <source>
        <dbReference type="RefSeq" id="XP_017772123.1"/>
    </source>
</evidence>
<name>A0ABM1MC23_NICVS</name>
<evidence type="ECO:0000256" key="5">
    <source>
        <dbReference type="ARBA" id="ARBA00022801"/>
    </source>
</evidence>
<feature type="signal peptide" evidence="8">
    <location>
        <begin position="1"/>
        <end position="15"/>
    </location>
</feature>
<comment type="similarity">
    <text evidence="1 7">Belongs to the peptidase S10 family.</text>
</comment>
<dbReference type="PRINTS" id="PR00724">
    <property type="entry name" value="CRBOXYPTASEC"/>
</dbReference>
<keyword evidence="5 7" id="KW-0378">Hydrolase</keyword>
<organism evidence="9 10">
    <name type="scientific">Nicrophorus vespilloides</name>
    <name type="common">Boreal carrion beetle</name>
    <dbReference type="NCBI Taxonomy" id="110193"/>
    <lineage>
        <taxon>Eukaryota</taxon>
        <taxon>Metazoa</taxon>
        <taxon>Ecdysozoa</taxon>
        <taxon>Arthropoda</taxon>
        <taxon>Hexapoda</taxon>
        <taxon>Insecta</taxon>
        <taxon>Pterygota</taxon>
        <taxon>Neoptera</taxon>
        <taxon>Endopterygota</taxon>
        <taxon>Coleoptera</taxon>
        <taxon>Polyphaga</taxon>
        <taxon>Staphyliniformia</taxon>
        <taxon>Silphidae</taxon>
        <taxon>Nicrophorinae</taxon>
        <taxon>Nicrophorus</taxon>
    </lineage>
</organism>
<sequence>MKLLILCGLIALAFGRQGFGPGEQEWGYVTVREDAHMFWWLYLTTAEVKTYEEKPLIIWLQGGPGASSTGYGNFAELGPLDLDRKPRDFTWVKDANVLFIDNPVGTGYSYVDSAAAYTRDNKQIAEDLVALMKGFYEKMPSFKTVPLYITAESYGGKMAAEFGLVLDKAIKDGEIECNLKGVGLGDSWVSPIDSVLTWAPYLLHFGAVDQAGYDKIESAALETKRLLEAGRFVDATDMWRETEYVVMDVTHDVDFYNVLKKIGNGYSKHSGKIIAKPSARDLDDVKLDILMNGDVKKALDLNVRWGAQSGAVFSYLSGDFMKANTEVVEQLLNSTDIKVFVFSGQLDLIVDTPGTVLWVDRLNWAGKKQWETAKRNVISVEGINEGYRKEVGNLGLYWVNRAGHMVPADNPKAMDFILRKLTNDYAA</sequence>
<evidence type="ECO:0000256" key="8">
    <source>
        <dbReference type="SAM" id="SignalP"/>
    </source>
</evidence>
<evidence type="ECO:0000256" key="1">
    <source>
        <dbReference type="ARBA" id="ARBA00009431"/>
    </source>
</evidence>
<dbReference type="PANTHER" id="PTHR11802:SF3">
    <property type="entry name" value="RETINOID-INDUCIBLE SERINE CARBOXYPEPTIDASE"/>
    <property type="match status" value="1"/>
</dbReference>
<evidence type="ECO:0000256" key="3">
    <source>
        <dbReference type="ARBA" id="ARBA00022670"/>
    </source>
</evidence>
<keyword evidence="2 7" id="KW-0121">Carboxypeptidase</keyword>
<keyword evidence="4 8" id="KW-0732">Signal</keyword>
<dbReference type="Proteomes" id="UP000695000">
    <property type="component" value="Unplaced"/>
</dbReference>
<evidence type="ECO:0000256" key="2">
    <source>
        <dbReference type="ARBA" id="ARBA00022645"/>
    </source>
</evidence>
<keyword evidence="9" id="KW-1185">Reference proteome</keyword>